<dbReference type="Pfam" id="PF09775">
    <property type="entry name" value="Keratin_assoc"/>
    <property type="match status" value="1"/>
</dbReference>
<evidence type="ECO:0000256" key="9">
    <source>
        <dbReference type="ARBA" id="ARBA00063768"/>
    </source>
</evidence>
<keyword evidence="6" id="KW-0472">Membrane</keyword>
<reference evidence="10" key="1">
    <citation type="submission" date="2025-08" db="UniProtKB">
        <authorList>
            <consortium name="Ensembl"/>
        </authorList>
    </citation>
    <scope>IDENTIFICATION</scope>
</reference>
<protein>
    <recommendedName>
        <fullName evidence="3">Dolichyl-diphosphooligosaccharide--protein glycosyltransferase subunit KCP2</fullName>
    </recommendedName>
    <alternativeName>
        <fullName evidence="7">Keratinocyte-associated protein 2</fullName>
    </alternativeName>
</protein>
<keyword evidence="11" id="KW-1185">Reference proteome</keyword>
<dbReference type="AlphaFoldDB" id="A0A8C9Q189"/>
<evidence type="ECO:0000256" key="5">
    <source>
        <dbReference type="ARBA" id="ARBA00022989"/>
    </source>
</evidence>
<evidence type="ECO:0000313" key="10">
    <source>
        <dbReference type="Ensembl" id="ENSSDAP00000016556.1"/>
    </source>
</evidence>
<proteinExistence type="inferred from homology"/>
<evidence type="ECO:0000256" key="1">
    <source>
        <dbReference type="ARBA" id="ARBA00004141"/>
    </source>
</evidence>
<evidence type="ECO:0000313" key="11">
    <source>
        <dbReference type="Proteomes" id="UP000694422"/>
    </source>
</evidence>
<dbReference type="Proteomes" id="UP000694422">
    <property type="component" value="Unplaced"/>
</dbReference>
<reference evidence="10" key="2">
    <citation type="submission" date="2025-09" db="UniProtKB">
        <authorList>
            <consortium name="Ensembl"/>
        </authorList>
    </citation>
    <scope>IDENTIFICATION</scope>
</reference>
<organism evidence="10 11">
    <name type="scientific">Spermophilus dauricus</name>
    <name type="common">Daurian ground squirrel</name>
    <dbReference type="NCBI Taxonomy" id="99837"/>
    <lineage>
        <taxon>Eukaryota</taxon>
        <taxon>Metazoa</taxon>
        <taxon>Chordata</taxon>
        <taxon>Craniata</taxon>
        <taxon>Vertebrata</taxon>
        <taxon>Euteleostomi</taxon>
        <taxon>Mammalia</taxon>
        <taxon>Eutheria</taxon>
        <taxon>Euarchontoglires</taxon>
        <taxon>Glires</taxon>
        <taxon>Rodentia</taxon>
        <taxon>Sciuromorpha</taxon>
        <taxon>Sciuridae</taxon>
        <taxon>Xerinae</taxon>
        <taxon>Marmotini</taxon>
        <taxon>Spermophilus</taxon>
    </lineage>
</organism>
<evidence type="ECO:0000256" key="2">
    <source>
        <dbReference type="ARBA" id="ARBA00007279"/>
    </source>
</evidence>
<dbReference type="GO" id="GO:0016020">
    <property type="term" value="C:membrane"/>
    <property type="evidence" value="ECO:0007669"/>
    <property type="project" value="UniProtKB-SubCell"/>
</dbReference>
<dbReference type="PANTHER" id="PTHR32001">
    <property type="entry name" value="KERATINOCYTE-ASSOCIATED PROTEIN 2"/>
    <property type="match status" value="1"/>
</dbReference>
<dbReference type="Ensembl" id="ENSSDAT00000018808.1">
    <property type="protein sequence ID" value="ENSSDAP00000016556.1"/>
    <property type="gene ID" value="ENSSDAG00000014985.1"/>
</dbReference>
<accession>A0A8C9Q189</accession>
<name>A0A8C9Q189_SPEDA</name>
<evidence type="ECO:0000256" key="7">
    <source>
        <dbReference type="ARBA" id="ARBA00049813"/>
    </source>
</evidence>
<comment type="similarity">
    <text evidence="2">Belongs to the KRTCAP2 family.</text>
</comment>
<comment type="subcellular location">
    <subcellularLocation>
        <location evidence="1">Membrane</location>
        <topology evidence="1">Multi-pass membrane protein</topology>
    </subcellularLocation>
</comment>
<dbReference type="PANTHER" id="PTHR32001:SF1">
    <property type="entry name" value="KERATINOCYTE-ASSOCIATED PROTEIN 2"/>
    <property type="match status" value="1"/>
</dbReference>
<comment type="function">
    <text evidence="8">Subunit of STT3A-containing oligosaccharyl transferase (OST-A) complex that catalyzes the initial transfer of a defined glycan (Glc(3)Man(9)GlcNAc(2) in eukaryotes) from the lipid carrier dolichol-pyrophosphate to an asparagine residue within an Asn-X-Ser/Thr consensus motif in nascent polypeptide chains, the first step in protein N-glycosylation. N-glycosylation occurs cotranslationally and the complex associates with the Sec61 complex at the channel-forming translocon complex that mediates protein translocation across the endoplasmic reticulum (ER). Within the OST-A complex, acts as an adapter that anchors the OST-A complex to the Sec61 complex. May be involved in N-glycosylation of APP (amyloid-beta precursor protein). Can modulate gamma-secretase cleavage of APP by enhancing endoprotelysis of PSEN1.</text>
</comment>
<evidence type="ECO:0000256" key="6">
    <source>
        <dbReference type="ARBA" id="ARBA00023136"/>
    </source>
</evidence>
<evidence type="ECO:0000256" key="4">
    <source>
        <dbReference type="ARBA" id="ARBA00022692"/>
    </source>
</evidence>
<comment type="subunit">
    <text evidence="9">Component of STT3A-containing oligosaccharyl transferase (OST-A) complex. STT3A-containing complex assembly occurs through the formation of 3 subcomplexes. Subcomplex 1 contains RPN1 and TMEM258, subcomplex 2 contains the STT3A-specific subunits STT3A, DC2/OSTC, and KCP2 as well as the core subunit OST4, and subcomplex 3 contains RPN2, DAD1, and OST48. The OST-A complex can form stable complexes with the Sec61 complex or with both the Sec61 and TRAP complexes. Interacts with PSEN1 and NCSTN; indicative for an association with the gamma-secretase complex.</text>
</comment>
<keyword evidence="5" id="KW-1133">Transmembrane helix</keyword>
<dbReference type="InterPro" id="IPR018614">
    <property type="entry name" value="KRTCAP2"/>
</dbReference>
<keyword evidence="4" id="KW-0812">Transmembrane</keyword>
<evidence type="ECO:0000256" key="8">
    <source>
        <dbReference type="ARBA" id="ARBA00053818"/>
    </source>
</evidence>
<evidence type="ECO:0000256" key="3">
    <source>
        <dbReference type="ARBA" id="ARBA00020175"/>
    </source>
</evidence>
<sequence length="131" mass="14208">MVVDLGTLEPIPPSLLSLLLPAGMQMFSCQQAYTGGLSTQRACLATGSSSLLLPSMICRISSGKGFQPEFFPRVLCPHLAFFSVSRLIHGVCVSTSIFPRLGLWDINKISSPQHSVHLQLPKNKKRNGDIA</sequence>